<evidence type="ECO:0000313" key="1">
    <source>
        <dbReference type="EMBL" id="KAG5181601.1"/>
    </source>
</evidence>
<keyword evidence="2" id="KW-1185">Reference proteome</keyword>
<accession>A0A836CF59</accession>
<dbReference type="Proteomes" id="UP000664859">
    <property type="component" value="Unassembled WGS sequence"/>
</dbReference>
<gene>
    <name evidence="1" type="ORF">JKP88DRAFT_278782</name>
</gene>
<organism evidence="1 2">
    <name type="scientific">Tribonema minus</name>
    <dbReference type="NCBI Taxonomy" id="303371"/>
    <lineage>
        <taxon>Eukaryota</taxon>
        <taxon>Sar</taxon>
        <taxon>Stramenopiles</taxon>
        <taxon>Ochrophyta</taxon>
        <taxon>PX clade</taxon>
        <taxon>Xanthophyceae</taxon>
        <taxon>Tribonematales</taxon>
        <taxon>Tribonemataceae</taxon>
        <taxon>Tribonema</taxon>
    </lineage>
</organism>
<evidence type="ECO:0000313" key="2">
    <source>
        <dbReference type="Proteomes" id="UP000664859"/>
    </source>
</evidence>
<proteinExistence type="predicted"/>
<sequence>MPPPCAHTARREVGADPVGYGPADSWMRLTALNGVAVTGIDPGQVFTDYCTTFTEDGMYDELLHPARSVQRFIRFSARQRAVARVAEKHRKWRTNRRDRRAGQHVVFFGVAARVAARGRPPIPTKAVVWQLACRTVIMVPEVFTTICCPGCGQRTQPGGEQHGHRNRVCNSNLPHGVCPIQAAANGGNQGLVNRSDGTNMGMRGVCAVCGVEDIIPGYPWMGPEGDGDE</sequence>
<comment type="caution">
    <text evidence="1">The sequence shown here is derived from an EMBL/GenBank/DDBJ whole genome shotgun (WGS) entry which is preliminary data.</text>
</comment>
<dbReference type="EMBL" id="JAFCMP010000312">
    <property type="protein sequence ID" value="KAG5181601.1"/>
    <property type="molecule type" value="Genomic_DNA"/>
</dbReference>
<dbReference type="AlphaFoldDB" id="A0A836CF59"/>
<name>A0A836CF59_9STRA</name>
<reference evidence="1" key="1">
    <citation type="submission" date="2021-02" db="EMBL/GenBank/DDBJ databases">
        <title>First Annotated Genome of the Yellow-green Alga Tribonema minus.</title>
        <authorList>
            <person name="Mahan K.M."/>
        </authorList>
    </citation>
    <scope>NUCLEOTIDE SEQUENCE</scope>
    <source>
        <strain evidence="1">UTEX B ZZ1240</strain>
    </source>
</reference>
<protein>
    <submittedName>
        <fullName evidence="1">Uncharacterized protein</fullName>
    </submittedName>
</protein>